<evidence type="ECO:0000313" key="2">
    <source>
        <dbReference type="Proteomes" id="UP001497680"/>
    </source>
</evidence>
<gene>
    <name evidence="1" type="ORF">F4821DRAFT_4797</name>
</gene>
<sequence length="411" mass="45036">MQSAGVPSTPSSRAAPLTGLFRNGVWHCNCSPRLPAVRLIVRKDTPNKGRAFYTCQKDREKKNKCDFFLWAEDANEREIGSVLTNARSETDGTPSRRPKRQRTIHESITPAKEKRHWSEKTPVTSIAELNRMIGTPSATTAAATPGSSTVKGSPATQHVSPADLEQFFSSDEEEISAPTPAPATVNTSRPSATQSEPSLCAKRKRDADEYSDFSADEEEALVALVNSSSQSSQEKRRDAFDTPAVTSRTHVVEDGMPSPLTERPVRRVLFADPEVSNSKKPRANGGLAASIHNRPLGSSPASTPSSSQEGRVGTPSKDGVGNMTQEVMSLLEGQKVDGNVLRNVRGTLEKYAAKAKGLERGRDLSREAAKKAESQIAELRQRVADLENQSQEHEEVRQKMRTEMLRLYRES</sequence>
<accession>A0ACC0DMB4</accession>
<organism evidence="1 2">
    <name type="scientific">Hypoxylon rubiginosum</name>
    <dbReference type="NCBI Taxonomy" id="110542"/>
    <lineage>
        <taxon>Eukaryota</taxon>
        <taxon>Fungi</taxon>
        <taxon>Dikarya</taxon>
        <taxon>Ascomycota</taxon>
        <taxon>Pezizomycotina</taxon>
        <taxon>Sordariomycetes</taxon>
        <taxon>Xylariomycetidae</taxon>
        <taxon>Xylariales</taxon>
        <taxon>Hypoxylaceae</taxon>
        <taxon>Hypoxylon</taxon>
    </lineage>
</organism>
<evidence type="ECO:0000313" key="1">
    <source>
        <dbReference type="EMBL" id="KAI6093753.1"/>
    </source>
</evidence>
<keyword evidence="2" id="KW-1185">Reference proteome</keyword>
<dbReference type="EMBL" id="MU394280">
    <property type="protein sequence ID" value="KAI6093753.1"/>
    <property type="molecule type" value="Genomic_DNA"/>
</dbReference>
<dbReference type="Proteomes" id="UP001497680">
    <property type="component" value="Unassembled WGS sequence"/>
</dbReference>
<reference evidence="1 2" key="1">
    <citation type="journal article" date="2022" name="New Phytol.">
        <title>Ecological generalism drives hyperdiversity of secondary metabolite gene clusters in xylarialean endophytes.</title>
        <authorList>
            <person name="Franco M.E.E."/>
            <person name="Wisecaver J.H."/>
            <person name="Arnold A.E."/>
            <person name="Ju Y.M."/>
            <person name="Slot J.C."/>
            <person name="Ahrendt S."/>
            <person name="Moore L.P."/>
            <person name="Eastman K.E."/>
            <person name="Scott K."/>
            <person name="Konkel Z."/>
            <person name="Mondo S.J."/>
            <person name="Kuo A."/>
            <person name="Hayes R.D."/>
            <person name="Haridas S."/>
            <person name="Andreopoulos B."/>
            <person name="Riley R."/>
            <person name="LaButti K."/>
            <person name="Pangilinan J."/>
            <person name="Lipzen A."/>
            <person name="Amirebrahimi M."/>
            <person name="Yan J."/>
            <person name="Adam C."/>
            <person name="Keymanesh K."/>
            <person name="Ng V."/>
            <person name="Louie K."/>
            <person name="Northen T."/>
            <person name="Drula E."/>
            <person name="Henrissat B."/>
            <person name="Hsieh H.M."/>
            <person name="Youens-Clark K."/>
            <person name="Lutzoni F."/>
            <person name="Miadlikowska J."/>
            <person name="Eastwood D.C."/>
            <person name="Hamelin R.C."/>
            <person name="Grigoriev I.V."/>
            <person name="U'Ren J.M."/>
        </authorList>
    </citation>
    <scope>NUCLEOTIDE SEQUENCE [LARGE SCALE GENOMIC DNA]</scope>
    <source>
        <strain evidence="1 2">ER1909</strain>
    </source>
</reference>
<name>A0ACC0DMB4_9PEZI</name>
<comment type="caution">
    <text evidence="1">The sequence shown here is derived from an EMBL/GenBank/DDBJ whole genome shotgun (WGS) entry which is preliminary data.</text>
</comment>
<proteinExistence type="predicted"/>
<protein>
    <submittedName>
        <fullName evidence="1">Uncharacterized protein</fullName>
    </submittedName>
</protein>